<accession>A0ABR9CXD8</accession>
<dbReference type="RefSeq" id="WP_192373906.1">
    <property type="nucleotide sequence ID" value="NZ_CAJHIV010000001.1"/>
</dbReference>
<keyword evidence="2" id="KW-1185">Reference proteome</keyword>
<evidence type="ECO:0000313" key="2">
    <source>
        <dbReference type="Proteomes" id="UP000652176"/>
    </source>
</evidence>
<protein>
    <recommendedName>
        <fullName evidence="3">EF-hand domain-containing protein</fullName>
    </recommendedName>
</protein>
<dbReference type="Proteomes" id="UP000652176">
    <property type="component" value="Unassembled WGS sequence"/>
</dbReference>
<reference evidence="1 2" key="1">
    <citation type="submission" date="2020-09" db="EMBL/GenBank/DDBJ databases">
        <title>Methylomonas albis sp. nov. and Methylomonas fluvii sp. nov.: Two cold-adapted methanotrophs from the River Elbe and an amended description of Methylovulum psychrotolerans strain Eb1.</title>
        <authorList>
            <person name="Bussmann I.K."/>
            <person name="Klings K.-W."/>
            <person name="Warnstedt J."/>
            <person name="Hoppert M."/>
            <person name="Saborowski A."/>
            <person name="Horn F."/>
            <person name="Liebner S."/>
        </authorList>
    </citation>
    <scope>NUCLEOTIDE SEQUENCE [LARGE SCALE GENOMIC DNA]</scope>
    <source>
        <strain evidence="1 2">EbA</strain>
    </source>
</reference>
<evidence type="ECO:0008006" key="3">
    <source>
        <dbReference type="Google" id="ProtNLM"/>
    </source>
</evidence>
<evidence type="ECO:0000313" key="1">
    <source>
        <dbReference type="EMBL" id="MBD9355543.1"/>
    </source>
</evidence>
<organism evidence="1 2">
    <name type="scientific">Methylomonas albis</name>
    <dbReference type="NCBI Taxonomy" id="1854563"/>
    <lineage>
        <taxon>Bacteria</taxon>
        <taxon>Pseudomonadati</taxon>
        <taxon>Pseudomonadota</taxon>
        <taxon>Gammaproteobacteria</taxon>
        <taxon>Methylococcales</taxon>
        <taxon>Methylococcaceae</taxon>
        <taxon>Methylomonas</taxon>
    </lineage>
</organism>
<comment type="caution">
    <text evidence="1">The sequence shown here is derived from an EMBL/GenBank/DDBJ whole genome shotgun (WGS) entry which is preliminary data.</text>
</comment>
<name>A0ABR9CXD8_9GAMM</name>
<dbReference type="EMBL" id="JACXSS010000001">
    <property type="protein sequence ID" value="MBD9355543.1"/>
    <property type="molecule type" value="Genomic_DNA"/>
</dbReference>
<sequence length="177" mass="19659">MPLESIANSHEPITLDSLEIELENYSSFYDTRIDGTIPMPELCKLLSQQWAQKICQKGRIIDYALYLRRFTLVKADDLGTISYIDGATESTGQMVKKMSLDETPSLFCDVDKQGKPLSLCPVAMKVSDNLLAVWIVGARESGNATIAKQAQVIRALLQFAFGEFEDTQALYTALQGL</sequence>
<gene>
    <name evidence="1" type="ORF">IE877_06570</name>
</gene>
<proteinExistence type="predicted"/>